<dbReference type="SUPFAM" id="SSF142921">
    <property type="entry name" value="WGR domain-like"/>
    <property type="match status" value="1"/>
</dbReference>
<keyword evidence="9" id="KW-0539">Nucleus</keyword>
<dbReference type="GO" id="GO:0003950">
    <property type="term" value="F:NAD+ poly-ADP-ribosyltransferase activity"/>
    <property type="evidence" value="ECO:0007669"/>
    <property type="project" value="UniProtKB-UniRule"/>
</dbReference>
<dbReference type="GO" id="GO:0070212">
    <property type="term" value="P:protein poly-ADP-ribosylation"/>
    <property type="evidence" value="ECO:0007669"/>
    <property type="project" value="TreeGrafter"/>
</dbReference>
<dbReference type="GO" id="GO:0008270">
    <property type="term" value="F:zinc ion binding"/>
    <property type="evidence" value="ECO:0007669"/>
    <property type="project" value="UniProtKB-KW"/>
</dbReference>
<dbReference type="Gene3D" id="1.20.142.10">
    <property type="entry name" value="Poly(ADP-ribose) polymerase, regulatory domain"/>
    <property type="match status" value="1"/>
</dbReference>
<keyword evidence="8 11" id="KW-0520">NAD</keyword>
<dbReference type="InterPro" id="IPR036957">
    <property type="entry name" value="Znf_PARP_sf"/>
</dbReference>
<dbReference type="SMART" id="SM01335">
    <property type="entry name" value="PADR1"/>
    <property type="match status" value="1"/>
</dbReference>
<dbReference type="PROSITE" id="PS51977">
    <property type="entry name" value="WGR"/>
    <property type="match status" value="1"/>
</dbReference>
<keyword evidence="2 11" id="KW-0328">Glycosyltransferase</keyword>
<evidence type="ECO:0000256" key="4">
    <source>
        <dbReference type="ARBA" id="ARBA00022695"/>
    </source>
</evidence>
<evidence type="ECO:0000256" key="10">
    <source>
        <dbReference type="ARBA" id="ARBA00033987"/>
    </source>
</evidence>
<dbReference type="PANTHER" id="PTHR10459:SF60">
    <property type="entry name" value="POLY [ADP-RIBOSE] POLYMERASE 2"/>
    <property type="match status" value="1"/>
</dbReference>
<dbReference type="AlphaFoldDB" id="A0A7S4A0S5"/>
<comment type="subcellular location">
    <subcellularLocation>
        <location evidence="1">Nucleus</location>
    </subcellularLocation>
</comment>
<feature type="region of interest" description="Disordered" evidence="12">
    <location>
        <begin position="9"/>
        <end position="29"/>
    </location>
</feature>
<keyword evidence="4" id="KW-0548">Nucleotidyltransferase</keyword>
<evidence type="ECO:0000256" key="8">
    <source>
        <dbReference type="ARBA" id="ARBA00023027"/>
    </source>
</evidence>
<dbReference type="PROSITE" id="PS51059">
    <property type="entry name" value="PARP_CATALYTIC"/>
    <property type="match status" value="1"/>
</dbReference>
<dbReference type="PROSITE" id="PS50064">
    <property type="entry name" value="ZF_PARP_2"/>
    <property type="match status" value="1"/>
</dbReference>
<evidence type="ECO:0000256" key="2">
    <source>
        <dbReference type="ARBA" id="ARBA00022676"/>
    </source>
</evidence>
<evidence type="ECO:0000259" key="16">
    <source>
        <dbReference type="PROSITE" id="PS51977"/>
    </source>
</evidence>
<accession>A0A7S4A0S5</accession>
<reference evidence="17" key="1">
    <citation type="submission" date="2021-01" db="EMBL/GenBank/DDBJ databases">
        <authorList>
            <person name="Corre E."/>
            <person name="Pelletier E."/>
            <person name="Niang G."/>
            <person name="Scheremetjew M."/>
            <person name="Finn R."/>
            <person name="Kale V."/>
            <person name="Holt S."/>
            <person name="Cochrane G."/>
            <person name="Meng A."/>
            <person name="Brown T."/>
            <person name="Cohen L."/>
        </authorList>
    </citation>
    <scope>NUCLEOTIDE SEQUENCE</scope>
    <source>
        <strain evidence="17">CCMP1756</strain>
    </source>
</reference>
<dbReference type="Gene3D" id="3.90.640.80">
    <property type="match status" value="1"/>
</dbReference>
<dbReference type="PANTHER" id="PTHR10459">
    <property type="entry name" value="DNA LIGASE"/>
    <property type="match status" value="1"/>
</dbReference>
<dbReference type="InterPro" id="IPR036930">
    <property type="entry name" value="WGR_dom_sf"/>
</dbReference>
<evidence type="ECO:0000259" key="15">
    <source>
        <dbReference type="PROSITE" id="PS51060"/>
    </source>
</evidence>
<dbReference type="InterPro" id="IPR036616">
    <property type="entry name" value="Poly(ADP-ribose)pol_reg_dom_sf"/>
</dbReference>
<evidence type="ECO:0000313" key="17">
    <source>
        <dbReference type="EMBL" id="CAE0700124.1"/>
    </source>
</evidence>
<keyword evidence="7" id="KW-0862">Zinc</keyword>
<evidence type="ECO:0000313" key="19">
    <source>
        <dbReference type="Proteomes" id="UP000789595"/>
    </source>
</evidence>
<evidence type="ECO:0000256" key="7">
    <source>
        <dbReference type="ARBA" id="ARBA00022833"/>
    </source>
</evidence>
<feature type="domain" description="PARP-type" evidence="13">
    <location>
        <begin position="26"/>
        <end position="107"/>
    </location>
</feature>
<organism evidence="17">
    <name type="scientific">Pelagomonas calceolata</name>
    <dbReference type="NCBI Taxonomy" id="35677"/>
    <lineage>
        <taxon>Eukaryota</taxon>
        <taxon>Sar</taxon>
        <taxon>Stramenopiles</taxon>
        <taxon>Ochrophyta</taxon>
        <taxon>Pelagophyceae</taxon>
        <taxon>Pelagomonadales</taxon>
        <taxon>Pelagomonadaceae</taxon>
        <taxon>Pelagomonas</taxon>
    </lineage>
</organism>
<evidence type="ECO:0000256" key="5">
    <source>
        <dbReference type="ARBA" id="ARBA00022723"/>
    </source>
</evidence>
<dbReference type="EMBL" id="CAKKNE010000006">
    <property type="protein sequence ID" value="CAH0379072.1"/>
    <property type="molecule type" value="Genomic_DNA"/>
</dbReference>
<proteinExistence type="predicted"/>
<dbReference type="EMBL" id="HBIW01018069">
    <property type="protein sequence ID" value="CAE0700124.1"/>
    <property type="molecule type" value="Transcribed_RNA"/>
</dbReference>
<dbReference type="Pfam" id="PF02877">
    <property type="entry name" value="PARP_reg"/>
    <property type="match status" value="1"/>
</dbReference>
<dbReference type="SUPFAM" id="SSF47587">
    <property type="entry name" value="Domain of poly(ADP-ribose) polymerase"/>
    <property type="match status" value="1"/>
</dbReference>
<feature type="domain" description="PARP catalytic" evidence="14">
    <location>
        <begin position="647"/>
        <end position="867"/>
    </location>
</feature>
<dbReference type="InterPro" id="IPR004102">
    <property type="entry name" value="Poly(ADP-ribose)pol_reg_dom"/>
</dbReference>
<keyword evidence="6" id="KW-0863">Zinc-finger</keyword>
<dbReference type="InterPro" id="IPR001510">
    <property type="entry name" value="Znf_PARP"/>
</dbReference>
<dbReference type="EC" id="2.4.2.-" evidence="11"/>
<sequence length="867" mass="93023">MSHLDQIARAGGGGDGGPPQAKIGPAPTGRAKCSKCAANIEKGTLRATTFSSSAFHDGYDASHYHALCAPASARGSFDPKATLLLPWRDQLTFSSHESQKNDLRSNARAQAASDLFCRTRTALANDCRPKDVKQLVEENGYSLHCGPKPIPLEILVEIAADGLCFGRLPKCAVCGGRALRHAGAEQGSHSITWCTGWASASTPCAFVTSEPPAREACWTGSAGLRKNTKPLRALAALLSEADARARREAPEPEARASKKPRTAPPPPPPLPAVSPRLRPVPTDSRLLVVDPMALQEAGCNAGARDAAIVLTHNGCTAMNVQLTYVDAASETNSFYRLQCFQFERGGFGIFTRWGRVGEDDGLRNYMAGASSAQNKCMLHFHDDLESATEEFAKVFKRHTRQDWAAYAAAREFTHQPGCYDIVRHADAELLADGEAAAPGRPALTDAPLPVDLDGLGVKALKGFCAERGVDVSRCLEKGDIVDALRASAPAVAAPAAETALAAPALPLPESVAQFVELIFSKKRMEDELSRRNVDTSKFPLGEISPACIRAAYAALSAASAALDRPASAATDDVQRARDAQAIQTATNDFLRAIPHQVPRGGMAALRLDNIEVIRQKTDLVSTLEQILKRLQLDRAAPKQAISEAPGDVLRRQYASLKCDLTPVPRDSAAYAAIAGYLRRGWAECTLEAIFEATLAGQTEAFEPHRKSNVHLLWHGSSLSNWAGILSGGLRIAPPEAPVNGYNFDKGLYFADVCAKSAQYCRVHSGAAAVLCLAEVAVGDPLLKRAPDHNSNNARRLSGKDSVVAMGLREPDPSAGYERLGSARLPLGRVTDYAPPEDGPQRYMGHNEYIVYDASRHRIKYVVQCRAA</sequence>
<gene>
    <name evidence="17" type="ORF">PCAL00307_LOCUS15560</name>
    <name evidence="18" type="ORF">PECAL_6P06730</name>
</gene>
<feature type="domain" description="WGR" evidence="16">
    <location>
        <begin position="306"/>
        <end position="419"/>
    </location>
</feature>
<dbReference type="Gene3D" id="3.30.1740.10">
    <property type="entry name" value="Zinc finger, PARP-type"/>
    <property type="match status" value="1"/>
</dbReference>
<dbReference type="Pfam" id="PF00644">
    <property type="entry name" value="PARP"/>
    <property type="match status" value="1"/>
</dbReference>
<evidence type="ECO:0000256" key="3">
    <source>
        <dbReference type="ARBA" id="ARBA00022679"/>
    </source>
</evidence>
<dbReference type="GO" id="GO:0003677">
    <property type="term" value="F:DNA binding"/>
    <property type="evidence" value="ECO:0007669"/>
    <property type="project" value="InterPro"/>
</dbReference>
<dbReference type="GO" id="GO:1990404">
    <property type="term" value="F:NAD+-protein mono-ADP-ribosyltransferase activity"/>
    <property type="evidence" value="ECO:0007669"/>
    <property type="project" value="TreeGrafter"/>
</dbReference>
<dbReference type="SMART" id="SM00773">
    <property type="entry name" value="WGR"/>
    <property type="match status" value="1"/>
</dbReference>
<dbReference type="PROSITE" id="PS51060">
    <property type="entry name" value="PARP_ALPHA_HD"/>
    <property type="match status" value="1"/>
</dbReference>
<reference evidence="18" key="2">
    <citation type="submission" date="2021-11" db="EMBL/GenBank/DDBJ databases">
        <authorList>
            <consortium name="Genoscope - CEA"/>
            <person name="William W."/>
        </authorList>
    </citation>
    <scope>NUCLEOTIDE SEQUENCE</scope>
</reference>
<dbReference type="Proteomes" id="UP000789595">
    <property type="component" value="Unassembled WGS sequence"/>
</dbReference>
<evidence type="ECO:0000313" key="18">
    <source>
        <dbReference type="EMBL" id="CAH0379072.1"/>
    </source>
</evidence>
<evidence type="ECO:0000259" key="13">
    <source>
        <dbReference type="PROSITE" id="PS50064"/>
    </source>
</evidence>
<dbReference type="InterPro" id="IPR012317">
    <property type="entry name" value="Poly(ADP-ribose)pol_cat_dom"/>
</dbReference>
<evidence type="ECO:0000256" key="9">
    <source>
        <dbReference type="ARBA" id="ARBA00023242"/>
    </source>
</evidence>
<keyword evidence="3 11" id="KW-0808">Transferase</keyword>
<dbReference type="InterPro" id="IPR050800">
    <property type="entry name" value="ARTD/PARP"/>
</dbReference>
<protein>
    <recommendedName>
        <fullName evidence="11">Poly [ADP-ribose] polymerase</fullName>
        <shortName evidence="11">PARP</shortName>
        <ecNumber evidence="11">2.4.2.-</ecNumber>
    </recommendedName>
</protein>
<dbReference type="GO" id="GO:0005730">
    <property type="term" value="C:nucleolus"/>
    <property type="evidence" value="ECO:0007669"/>
    <property type="project" value="TreeGrafter"/>
</dbReference>
<dbReference type="SUPFAM" id="SSF57716">
    <property type="entry name" value="Glucocorticoid receptor-like (DNA-binding domain)"/>
    <property type="match status" value="1"/>
</dbReference>
<feature type="domain" description="PARP alpha-helical" evidence="15">
    <location>
        <begin position="504"/>
        <end position="634"/>
    </location>
</feature>
<feature type="compositionally biased region" description="Basic and acidic residues" evidence="12">
    <location>
        <begin position="242"/>
        <end position="256"/>
    </location>
</feature>
<evidence type="ECO:0000256" key="11">
    <source>
        <dbReference type="RuleBase" id="RU362114"/>
    </source>
</evidence>
<feature type="region of interest" description="Disordered" evidence="12">
    <location>
        <begin position="242"/>
        <end position="278"/>
    </location>
</feature>
<keyword evidence="5" id="KW-0479">Metal-binding</keyword>
<dbReference type="PROSITE" id="PS52007">
    <property type="entry name" value="PADR1"/>
    <property type="match status" value="1"/>
</dbReference>
<dbReference type="GO" id="GO:0006302">
    <property type="term" value="P:double-strand break repair"/>
    <property type="evidence" value="ECO:0007669"/>
    <property type="project" value="TreeGrafter"/>
</dbReference>
<keyword evidence="19" id="KW-1185">Reference proteome</keyword>
<dbReference type="Pfam" id="PF05406">
    <property type="entry name" value="WGR"/>
    <property type="match status" value="1"/>
</dbReference>
<name>A0A7S4A0S5_9STRA</name>
<evidence type="ECO:0000259" key="14">
    <source>
        <dbReference type="PROSITE" id="PS51059"/>
    </source>
</evidence>
<evidence type="ECO:0000256" key="6">
    <source>
        <dbReference type="ARBA" id="ARBA00022771"/>
    </source>
</evidence>
<dbReference type="SUPFAM" id="SSF56399">
    <property type="entry name" value="ADP-ribosylation"/>
    <property type="match status" value="1"/>
</dbReference>
<evidence type="ECO:0000256" key="1">
    <source>
        <dbReference type="ARBA" id="ARBA00004123"/>
    </source>
</evidence>
<dbReference type="Gene3D" id="3.90.228.10">
    <property type="match status" value="1"/>
</dbReference>
<comment type="catalytic activity">
    <reaction evidence="10">
        <text>NAD(+) + (ADP-D-ribosyl)n-acceptor = nicotinamide + (ADP-D-ribosyl)n+1-acceptor + H(+).</text>
        <dbReference type="EC" id="2.4.2.30"/>
    </reaction>
</comment>
<evidence type="ECO:0000256" key="12">
    <source>
        <dbReference type="SAM" id="MobiDB-lite"/>
    </source>
</evidence>
<dbReference type="GO" id="GO:0016779">
    <property type="term" value="F:nucleotidyltransferase activity"/>
    <property type="evidence" value="ECO:0007669"/>
    <property type="project" value="UniProtKB-KW"/>
</dbReference>
<feature type="compositionally biased region" description="Pro residues" evidence="12">
    <location>
        <begin position="262"/>
        <end position="272"/>
    </location>
</feature>
<dbReference type="InterPro" id="IPR008893">
    <property type="entry name" value="WGR_domain"/>
</dbReference>
<dbReference type="OrthoDB" id="2017365at2759"/>